<dbReference type="Gene3D" id="3.40.50.1110">
    <property type="entry name" value="SGNH hydrolase"/>
    <property type="match status" value="1"/>
</dbReference>
<dbReference type="EMBL" id="JBHUPA010000022">
    <property type="protein sequence ID" value="MFD2964695.1"/>
    <property type="molecule type" value="Genomic_DNA"/>
</dbReference>
<sequence length="305" mass="34490">MSLWLLSAEESNNSLTNNFFSAIGQARANLCTIFKRYYIKPNKSMHSSKIKPFVSILLLLLLAMKPVDRKPTLYIIGDSTVKNGKGDGSNGQWGWGSLLSSYFDTTRLSIENHALGGASTRTYITKGLWDNVLNRIQTGDYLMMQFGHNDGSPLDDTARARGTLKGIGEEQKEIYNPITKQQEVVYTYGWYLSKFIREAKAKGARVIVCSPIPRDRWEENKIARDTDGYPKWAKEVAAREGATFIPLHDLVADYYDQIGREQVRAYFPDDHTHTDSEGAKKNAALLVEAIRKVPKMGLKKFIKRK</sequence>
<evidence type="ECO:0000259" key="3">
    <source>
        <dbReference type="Pfam" id="PF13472"/>
    </source>
</evidence>
<dbReference type="InterPro" id="IPR036514">
    <property type="entry name" value="SGNH_hydro_sf"/>
</dbReference>
<dbReference type="InterPro" id="IPR013830">
    <property type="entry name" value="SGNH_hydro"/>
</dbReference>
<proteinExistence type="inferred from homology"/>
<comment type="caution">
    <text evidence="4">The sequence shown here is derived from an EMBL/GenBank/DDBJ whole genome shotgun (WGS) entry which is preliminary data.</text>
</comment>
<organism evidence="4 5">
    <name type="scientific">Olivibacter jilunii</name>
    <dbReference type="NCBI Taxonomy" id="985016"/>
    <lineage>
        <taxon>Bacteria</taxon>
        <taxon>Pseudomonadati</taxon>
        <taxon>Bacteroidota</taxon>
        <taxon>Sphingobacteriia</taxon>
        <taxon>Sphingobacteriales</taxon>
        <taxon>Sphingobacteriaceae</taxon>
        <taxon>Olivibacter</taxon>
    </lineage>
</organism>
<dbReference type="PANTHER" id="PTHR43695">
    <property type="entry name" value="PUTATIVE (AFU_ORTHOLOGUE AFUA_2G17250)-RELATED"/>
    <property type="match status" value="1"/>
</dbReference>
<evidence type="ECO:0000313" key="5">
    <source>
        <dbReference type="Proteomes" id="UP001597560"/>
    </source>
</evidence>
<keyword evidence="2" id="KW-0378">Hydrolase</keyword>
<dbReference type="Proteomes" id="UP001597560">
    <property type="component" value="Unassembled WGS sequence"/>
</dbReference>
<comment type="similarity">
    <text evidence="1">Belongs to the 'GDSL' lipolytic enzyme family.</text>
</comment>
<dbReference type="CDD" id="cd01821">
    <property type="entry name" value="Rhamnogalacturan_acetylesterase_like"/>
    <property type="match status" value="1"/>
</dbReference>
<evidence type="ECO:0000256" key="1">
    <source>
        <dbReference type="ARBA" id="ARBA00008668"/>
    </source>
</evidence>
<accession>A0ABW6B596</accession>
<evidence type="ECO:0000313" key="4">
    <source>
        <dbReference type="EMBL" id="MFD2964695.1"/>
    </source>
</evidence>
<reference evidence="5" key="1">
    <citation type="journal article" date="2019" name="Int. J. Syst. Evol. Microbiol.">
        <title>The Global Catalogue of Microorganisms (GCM) 10K type strain sequencing project: providing services to taxonomists for standard genome sequencing and annotation.</title>
        <authorList>
            <consortium name="The Broad Institute Genomics Platform"/>
            <consortium name="The Broad Institute Genome Sequencing Center for Infectious Disease"/>
            <person name="Wu L."/>
            <person name="Ma J."/>
        </authorList>
    </citation>
    <scope>NUCLEOTIDE SEQUENCE [LARGE SCALE GENOMIC DNA]</scope>
    <source>
        <strain evidence="5">KCTC 23098</strain>
    </source>
</reference>
<feature type="domain" description="SGNH hydrolase-type esterase" evidence="3">
    <location>
        <begin position="76"/>
        <end position="279"/>
    </location>
</feature>
<gene>
    <name evidence="4" type="ORF">ACFS6J_23040</name>
</gene>
<dbReference type="Pfam" id="PF13472">
    <property type="entry name" value="Lipase_GDSL_2"/>
    <property type="match status" value="1"/>
</dbReference>
<dbReference type="InterPro" id="IPR037459">
    <property type="entry name" value="RhgT-like"/>
</dbReference>
<evidence type="ECO:0000256" key="2">
    <source>
        <dbReference type="ARBA" id="ARBA00022801"/>
    </source>
</evidence>
<name>A0ABW6B596_9SPHI</name>
<keyword evidence="5" id="KW-1185">Reference proteome</keyword>
<dbReference type="SUPFAM" id="SSF52266">
    <property type="entry name" value="SGNH hydrolase"/>
    <property type="match status" value="1"/>
</dbReference>
<protein>
    <submittedName>
        <fullName evidence="4">Rhamnogalacturonan acetylesterase</fullName>
    </submittedName>
</protein>
<dbReference type="RefSeq" id="WP_377612999.1">
    <property type="nucleotide sequence ID" value="NZ_JBHUPA010000022.1"/>
</dbReference>
<dbReference type="PANTHER" id="PTHR43695:SF1">
    <property type="entry name" value="RHAMNOGALACTURONAN ACETYLESTERASE"/>
    <property type="match status" value="1"/>
</dbReference>